<reference evidence="2 3" key="1">
    <citation type="submission" date="2020-07" db="EMBL/GenBank/DDBJ databases">
        <title>Sequencing the genomes of 1000 actinobacteria strains.</title>
        <authorList>
            <person name="Klenk H.-P."/>
        </authorList>
    </citation>
    <scope>NUCLEOTIDE SEQUENCE [LARGE SCALE GENOMIC DNA]</scope>
    <source>
        <strain evidence="2 3">DSM 7487</strain>
    </source>
</reference>
<dbReference type="EMBL" id="JACCBB010000001">
    <property type="protein sequence ID" value="NYD23888.1"/>
    <property type="molecule type" value="Genomic_DNA"/>
</dbReference>
<dbReference type="RefSeq" id="WP_179753938.1">
    <property type="nucleotide sequence ID" value="NZ_BAAAGN010000003.1"/>
</dbReference>
<feature type="coiled-coil region" evidence="1">
    <location>
        <begin position="72"/>
        <end position="113"/>
    </location>
</feature>
<keyword evidence="3" id="KW-1185">Reference proteome</keyword>
<evidence type="ECO:0000313" key="2">
    <source>
        <dbReference type="EMBL" id="NYD23888.1"/>
    </source>
</evidence>
<organism evidence="2 3">
    <name type="scientific">Kineococcus aurantiacus</name>
    <dbReference type="NCBI Taxonomy" id="37633"/>
    <lineage>
        <taxon>Bacteria</taxon>
        <taxon>Bacillati</taxon>
        <taxon>Actinomycetota</taxon>
        <taxon>Actinomycetes</taxon>
        <taxon>Kineosporiales</taxon>
        <taxon>Kineosporiaceae</taxon>
        <taxon>Kineococcus</taxon>
    </lineage>
</organism>
<proteinExistence type="predicted"/>
<dbReference type="AlphaFoldDB" id="A0A7Y9J2B5"/>
<keyword evidence="1" id="KW-0175">Coiled coil</keyword>
<name>A0A7Y9J2B5_9ACTN</name>
<protein>
    <recommendedName>
        <fullName evidence="4">Flagellar FliJ protein</fullName>
    </recommendedName>
</protein>
<comment type="caution">
    <text evidence="2">The sequence shown here is derived from an EMBL/GenBank/DDBJ whole genome shotgun (WGS) entry which is preliminary data.</text>
</comment>
<dbReference type="Proteomes" id="UP000521922">
    <property type="component" value="Unassembled WGS sequence"/>
</dbReference>
<evidence type="ECO:0008006" key="4">
    <source>
        <dbReference type="Google" id="ProtNLM"/>
    </source>
</evidence>
<gene>
    <name evidence="2" type="ORF">BJ968_003428</name>
</gene>
<evidence type="ECO:0000256" key="1">
    <source>
        <dbReference type="SAM" id="Coils"/>
    </source>
</evidence>
<sequence>MSAQQPPSEDRLRQRDAVWRRFVTAGQELAVADETARTAHGSLAEQEIAVWVEEQRQLHERAEGWLAGRRLRRDQRARLRRLHAARERAEREHALAEERLALAVRHRDEAENELRLLDAP</sequence>
<accession>A0A7Y9J2B5</accession>
<evidence type="ECO:0000313" key="3">
    <source>
        <dbReference type="Proteomes" id="UP000521922"/>
    </source>
</evidence>